<name>A0A6C2UPW0_9BACT</name>
<organism evidence="3 4">
    <name type="scientific">Pontiella sulfatireligans</name>
    <dbReference type="NCBI Taxonomy" id="2750658"/>
    <lineage>
        <taxon>Bacteria</taxon>
        <taxon>Pseudomonadati</taxon>
        <taxon>Kiritimatiellota</taxon>
        <taxon>Kiritimatiellia</taxon>
        <taxon>Kiritimatiellales</taxon>
        <taxon>Pontiellaceae</taxon>
        <taxon>Pontiella</taxon>
    </lineage>
</organism>
<keyword evidence="2" id="KW-0732">Signal</keyword>
<feature type="signal peptide" evidence="2">
    <location>
        <begin position="1"/>
        <end position="23"/>
    </location>
</feature>
<proteinExistence type="predicted"/>
<evidence type="ECO:0000313" key="4">
    <source>
        <dbReference type="Proteomes" id="UP000346198"/>
    </source>
</evidence>
<sequence>MIKKGRYVTAGLVLTFAVMQSQAVESRFTSAGNWTNAANWNNGVPGATDLARLQNAVTADIDSVEVVGGLNFRGDTTLGASIINVNNGGSLTSDGTQFSGNNRVGSDGDATLNINNGGSATFSGTGIFEVGESGDGDAGYVNIYSGGSLTVSQTTQLGADGSTFGYVNINGGTATFNNDLQVGNAASSHGVVTLTSGTLNCVGNLRITDNAAATGELKVNGGTLNATTSSIQVRDGNGSITQSAGAINANDMYVGHLQGSVGTMTMSGGTNAVSGVLSLGNQDNGSGANGASGVLVMSDGYMTVGTLEVGNEASTTGTLTLSGKDTYLKASTLSLGDAGASVNSSIVVEDGEFQIHEILSDGDSASESLFLEGGVLKLRHVDGATGYDDAVALIAADVLTWSYSGLDSLAATLDVADADASWTNGDGVTLYADTDGTNYSYMWAETIPEPATFGLIALFGGGLLFIRRRFRI</sequence>
<gene>
    <name evidence="3" type="ORF">SCARR_04415</name>
</gene>
<dbReference type="EMBL" id="CAAHFH010000002">
    <property type="protein sequence ID" value="VGO22332.1"/>
    <property type="molecule type" value="Genomic_DNA"/>
</dbReference>
<dbReference type="Proteomes" id="UP000346198">
    <property type="component" value="Unassembled WGS sequence"/>
</dbReference>
<keyword evidence="4" id="KW-1185">Reference proteome</keyword>
<keyword evidence="1" id="KW-0812">Transmembrane</keyword>
<keyword evidence="1" id="KW-1133">Transmembrane helix</keyword>
<keyword evidence="1" id="KW-0472">Membrane</keyword>
<feature type="chain" id="PRO_5025368813" description="PEP-CTERM protein-sorting domain-containing protein" evidence="2">
    <location>
        <begin position="24"/>
        <end position="472"/>
    </location>
</feature>
<evidence type="ECO:0000313" key="3">
    <source>
        <dbReference type="EMBL" id="VGO22332.1"/>
    </source>
</evidence>
<reference evidence="3 4" key="1">
    <citation type="submission" date="2019-04" db="EMBL/GenBank/DDBJ databases">
        <authorList>
            <person name="Van Vliet M D."/>
        </authorList>
    </citation>
    <scope>NUCLEOTIDE SEQUENCE [LARGE SCALE GENOMIC DNA]</scope>
    <source>
        <strain evidence="3 4">F21</strain>
    </source>
</reference>
<protein>
    <recommendedName>
        <fullName evidence="5">PEP-CTERM protein-sorting domain-containing protein</fullName>
    </recommendedName>
</protein>
<feature type="transmembrane region" description="Helical" evidence="1">
    <location>
        <begin position="450"/>
        <end position="466"/>
    </location>
</feature>
<evidence type="ECO:0000256" key="2">
    <source>
        <dbReference type="SAM" id="SignalP"/>
    </source>
</evidence>
<dbReference type="AlphaFoldDB" id="A0A6C2UPW0"/>
<evidence type="ECO:0000256" key="1">
    <source>
        <dbReference type="SAM" id="Phobius"/>
    </source>
</evidence>
<dbReference type="RefSeq" id="WP_136063719.1">
    <property type="nucleotide sequence ID" value="NZ_CAAHFH010000002.1"/>
</dbReference>
<accession>A0A6C2UPW0</accession>
<evidence type="ECO:0008006" key="5">
    <source>
        <dbReference type="Google" id="ProtNLM"/>
    </source>
</evidence>